<proteinExistence type="predicted"/>
<dbReference type="GO" id="GO:0003676">
    <property type="term" value="F:nucleic acid binding"/>
    <property type="evidence" value="ECO:0007669"/>
    <property type="project" value="InterPro"/>
</dbReference>
<keyword evidence="2" id="KW-1185">Reference proteome</keyword>
<dbReference type="OrthoDB" id="8034171at2759"/>
<comment type="caution">
    <text evidence="1">The sequence shown here is derived from an EMBL/GenBank/DDBJ whole genome shotgun (WGS) entry which is preliminary data.</text>
</comment>
<evidence type="ECO:0000313" key="2">
    <source>
        <dbReference type="Proteomes" id="UP000499080"/>
    </source>
</evidence>
<dbReference type="Gene3D" id="3.30.420.10">
    <property type="entry name" value="Ribonuclease H-like superfamily/Ribonuclease H"/>
    <property type="match status" value="1"/>
</dbReference>
<dbReference type="SUPFAM" id="SSF53098">
    <property type="entry name" value="Ribonuclease H-like"/>
    <property type="match status" value="1"/>
</dbReference>
<protein>
    <submittedName>
        <fullName evidence="1">Uncharacterized protein</fullName>
    </submittedName>
</protein>
<sequence>MEHENGNCIYTDDSKMDKRVGCGFIQFLGCIKQEYRMFRLGEEITIFMAKVEAIIKALEFIEIQNLKSVKRISGSKSALMTLDSTKETQKIINNIKEKIEELGKVIQLIWIKVHQGFMVMKERTR</sequence>
<dbReference type="AlphaFoldDB" id="A0A4Y2CV74"/>
<evidence type="ECO:0000313" key="1">
    <source>
        <dbReference type="EMBL" id="GBM08009.1"/>
    </source>
</evidence>
<accession>A0A4Y2CV74</accession>
<dbReference type="Proteomes" id="UP000499080">
    <property type="component" value="Unassembled WGS sequence"/>
</dbReference>
<dbReference type="InterPro" id="IPR036397">
    <property type="entry name" value="RNaseH_sf"/>
</dbReference>
<dbReference type="EMBL" id="BGPR01000250">
    <property type="protein sequence ID" value="GBM08009.1"/>
    <property type="molecule type" value="Genomic_DNA"/>
</dbReference>
<reference evidence="1 2" key="1">
    <citation type="journal article" date="2019" name="Sci. Rep.">
        <title>Orb-weaving spider Araneus ventricosus genome elucidates the spidroin gene catalogue.</title>
        <authorList>
            <person name="Kono N."/>
            <person name="Nakamura H."/>
            <person name="Ohtoshi R."/>
            <person name="Moran D.A.P."/>
            <person name="Shinohara A."/>
            <person name="Yoshida Y."/>
            <person name="Fujiwara M."/>
            <person name="Mori M."/>
            <person name="Tomita M."/>
            <person name="Arakawa K."/>
        </authorList>
    </citation>
    <scope>NUCLEOTIDE SEQUENCE [LARGE SCALE GENOMIC DNA]</scope>
</reference>
<name>A0A4Y2CV74_ARAVE</name>
<dbReference type="InterPro" id="IPR012337">
    <property type="entry name" value="RNaseH-like_sf"/>
</dbReference>
<organism evidence="1 2">
    <name type="scientific">Araneus ventricosus</name>
    <name type="common">Orbweaver spider</name>
    <name type="synonym">Epeira ventricosa</name>
    <dbReference type="NCBI Taxonomy" id="182803"/>
    <lineage>
        <taxon>Eukaryota</taxon>
        <taxon>Metazoa</taxon>
        <taxon>Ecdysozoa</taxon>
        <taxon>Arthropoda</taxon>
        <taxon>Chelicerata</taxon>
        <taxon>Arachnida</taxon>
        <taxon>Araneae</taxon>
        <taxon>Araneomorphae</taxon>
        <taxon>Entelegynae</taxon>
        <taxon>Araneoidea</taxon>
        <taxon>Araneidae</taxon>
        <taxon>Araneus</taxon>
    </lineage>
</organism>
<gene>
    <name evidence="1" type="ORF">AVEN_71451_1</name>
</gene>